<keyword evidence="5" id="KW-1185">Reference proteome</keyword>
<dbReference type="AlphaFoldDB" id="A0A679IDQ8"/>
<keyword evidence="2" id="KW-0810">Translation regulation</keyword>
<reference evidence="5" key="1">
    <citation type="submission" date="2020-01" db="EMBL/GenBank/DDBJ databases">
        <title>Phosphoaccumulans saitamaens gen. nov., sp. nov., a polyphosphate accumulating bacterium isolated from surface river water.</title>
        <authorList>
            <person name="Watanabe K."/>
            <person name="Suda W."/>
        </authorList>
    </citation>
    <scope>NUCLEOTIDE SEQUENCE [LARGE SCALE GENOMIC DNA]</scope>
    <source>
        <strain evidence="5">ICHIAU1</strain>
    </source>
</reference>
<dbReference type="GO" id="GO:0017148">
    <property type="term" value="P:negative regulation of translation"/>
    <property type="evidence" value="ECO:0007669"/>
    <property type="project" value="UniProtKB-UniRule"/>
</dbReference>
<dbReference type="GO" id="GO:0005737">
    <property type="term" value="C:cytoplasm"/>
    <property type="evidence" value="ECO:0007669"/>
    <property type="project" value="UniProtKB-SubCell"/>
</dbReference>
<feature type="region of interest" description="Disordered" evidence="3">
    <location>
        <begin position="127"/>
        <end position="195"/>
    </location>
</feature>
<accession>A0A679IDQ8</accession>
<keyword evidence="2" id="KW-0678">Repressor</keyword>
<comment type="subcellular location">
    <subcellularLocation>
        <location evidence="2">Cytoplasm</location>
    </subcellularLocation>
</comment>
<evidence type="ECO:0000256" key="2">
    <source>
        <dbReference type="HAMAP-Rule" id="MF_01477"/>
    </source>
</evidence>
<comment type="similarity">
    <text evidence="1 2">Belongs to the Iojap/RsfS family.</text>
</comment>
<proteinExistence type="inferred from homology"/>
<evidence type="ECO:0000256" key="1">
    <source>
        <dbReference type="ARBA" id="ARBA00010574"/>
    </source>
</evidence>
<dbReference type="OrthoDB" id="9793681at2"/>
<name>A0A679IDQ8_9RHOO</name>
<protein>
    <recommendedName>
        <fullName evidence="2">Ribosomal silencing factor RsfS</fullName>
    </recommendedName>
</protein>
<evidence type="ECO:0000256" key="3">
    <source>
        <dbReference type="SAM" id="MobiDB-lite"/>
    </source>
</evidence>
<dbReference type="GO" id="GO:0043023">
    <property type="term" value="F:ribosomal large subunit binding"/>
    <property type="evidence" value="ECO:0007669"/>
    <property type="project" value="TreeGrafter"/>
</dbReference>
<dbReference type="InterPro" id="IPR043519">
    <property type="entry name" value="NT_sf"/>
</dbReference>
<organism evidence="4 5">
    <name type="scientific">Fluviibacter phosphoraccumulans</name>
    <dbReference type="NCBI Taxonomy" id="1751046"/>
    <lineage>
        <taxon>Bacteria</taxon>
        <taxon>Pseudomonadati</taxon>
        <taxon>Pseudomonadota</taxon>
        <taxon>Betaproteobacteria</taxon>
        <taxon>Rhodocyclales</taxon>
        <taxon>Fluviibacteraceae</taxon>
        <taxon>Fluviibacter</taxon>
    </lineage>
</organism>
<dbReference type="EMBL" id="AP022345">
    <property type="protein sequence ID" value="BBU68429.1"/>
    <property type="molecule type" value="Genomic_DNA"/>
</dbReference>
<evidence type="ECO:0000313" key="4">
    <source>
        <dbReference type="EMBL" id="BBU68429.1"/>
    </source>
</evidence>
<dbReference type="InterPro" id="IPR004394">
    <property type="entry name" value="Iojap/RsfS/C7orf30"/>
</dbReference>
<evidence type="ECO:0000313" key="5">
    <source>
        <dbReference type="Proteomes" id="UP000463961"/>
    </source>
</evidence>
<dbReference type="Proteomes" id="UP000463961">
    <property type="component" value="Chromosome"/>
</dbReference>
<keyword evidence="2" id="KW-0963">Cytoplasm</keyword>
<dbReference type="GO" id="GO:0042256">
    <property type="term" value="P:cytosolic ribosome assembly"/>
    <property type="evidence" value="ECO:0007669"/>
    <property type="project" value="UniProtKB-UniRule"/>
</dbReference>
<sequence>MSKELSIKKLETIAVDALEDIKGRDIIVVNTTKLSQMFERIVLASGESNRQVRSLARHVADKVREAGGEVLSTEGEETGEWVLVDLGPVVVHIMQPTVRAHFDLEGLWGPGKPAGHAAEKAAMKAAAKKAVTKASEASSEDGVKDKPPAKKPSARQPAASKTTAEKPAAKKAAPRKAPAKKPAAAKPRAKKPAAE</sequence>
<dbReference type="SUPFAM" id="SSF81301">
    <property type="entry name" value="Nucleotidyltransferase"/>
    <property type="match status" value="1"/>
</dbReference>
<dbReference type="PANTHER" id="PTHR21043:SF0">
    <property type="entry name" value="MITOCHONDRIAL ASSEMBLY OF RIBOSOMAL LARGE SUBUNIT PROTEIN 1"/>
    <property type="match status" value="1"/>
</dbReference>
<dbReference type="PANTHER" id="PTHR21043">
    <property type="entry name" value="IOJAP SUPERFAMILY ORTHOLOG"/>
    <property type="match status" value="1"/>
</dbReference>
<dbReference type="NCBIfam" id="TIGR00090">
    <property type="entry name" value="rsfS_iojap_ybeB"/>
    <property type="match status" value="1"/>
</dbReference>
<dbReference type="HAMAP" id="MF_01477">
    <property type="entry name" value="Iojap_RsfS"/>
    <property type="match status" value="1"/>
</dbReference>
<dbReference type="Pfam" id="PF02410">
    <property type="entry name" value="RsfS"/>
    <property type="match status" value="1"/>
</dbReference>
<dbReference type="GO" id="GO:0090071">
    <property type="term" value="P:negative regulation of ribosome biogenesis"/>
    <property type="evidence" value="ECO:0007669"/>
    <property type="project" value="UniProtKB-UniRule"/>
</dbReference>
<comment type="subunit">
    <text evidence="2">Interacts with ribosomal protein uL14 (rplN).</text>
</comment>
<dbReference type="Gene3D" id="3.30.460.10">
    <property type="entry name" value="Beta Polymerase, domain 2"/>
    <property type="match status" value="1"/>
</dbReference>
<comment type="function">
    <text evidence="2">Functions as a ribosomal silencing factor. Interacts with ribosomal protein uL14 (rplN), blocking formation of intersubunit bridge B8. Prevents association of the 30S and 50S ribosomal subunits and the formation of functional ribosomes, thus repressing translation.</text>
</comment>
<gene>
    <name evidence="2 4" type="primary">rsfS</name>
    <name evidence="4" type="ORF">ICHIAU1_07120</name>
</gene>